<dbReference type="InterPro" id="IPR023210">
    <property type="entry name" value="NADP_OxRdtase_dom"/>
</dbReference>
<dbReference type="EMBL" id="LSBJ02000001">
    <property type="protein sequence ID" value="OAQ72987.1"/>
    <property type="molecule type" value="Genomic_DNA"/>
</dbReference>
<gene>
    <name evidence="3" type="ORF">VFPPC_00811</name>
</gene>
<dbReference type="Pfam" id="PF00248">
    <property type="entry name" value="Aldo_ket_red"/>
    <property type="match status" value="1"/>
</dbReference>
<organism evidence="3 4">
    <name type="scientific">Pochonia chlamydosporia 170</name>
    <dbReference type="NCBI Taxonomy" id="1380566"/>
    <lineage>
        <taxon>Eukaryota</taxon>
        <taxon>Fungi</taxon>
        <taxon>Dikarya</taxon>
        <taxon>Ascomycota</taxon>
        <taxon>Pezizomycotina</taxon>
        <taxon>Sordariomycetes</taxon>
        <taxon>Hypocreomycetidae</taxon>
        <taxon>Hypocreales</taxon>
        <taxon>Clavicipitaceae</taxon>
        <taxon>Pochonia</taxon>
    </lineage>
</organism>
<comment type="caution">
    <text evidence="3">The sequence shown here is derived from an EMBL/GenBank/DDBJ whole genome shotgun (WGS) entry which is preliminary data.</text>
</comment>
<dbReference type="SUPFAM" id="SSF51430">
    <property type="entry name" value="NAD(P)-linked oxidoreductase"/>
    <property type="match status" value="1"/>
</dbReference>
<evidence type="ECO:0000259" key="2">
    <source>
        <dbReference type="Pfam" id="PF00248"/>
    </source>
</evidence>
<dbReference type="GO" id="GO:0016491">
    <property type="term" value="F:oxidoreductase activity"/>
    <property type="evidence" value="ECO:0007669"/>
    <property type="project" value="UniProtKB-KW"/>
</dbReference>
<name>A0A179G579_METCM</name>
<dbReference type="STRING" id="1380566.A0A179G579"/>
<dbReference type="RefSeq" id="XP_018149070.1">
    <property type="nucleotide sequence ID" value="XM_018280756.1"/>
</dbReference>
<sequence length="309" mass="33893">MAQVGIGSQASRLAKDLTLTGQSATTIPKLVYGTAWKKERTADLVYGALKAGFRGIDTAAQPKHYDELGVATGVKRAIADGIIKRRDLFIQTKFTAPGGQNHITPYDLQAPLEDKVHQSIRSSLKNFAIEGQDSYLDSVVLHSPMDTIQDTMTVWKALESYHPHTIRNIGISNTTLSVLEALYTNMTIKPSVVQNRFHDGTAYEIKLRAYCRDKNIVFQSFWTLSANPALVKSEPVKRVAQEAGVGIAAAYYALVIGLEGLVILDGTTKETHMREDLEGLEKVGAWSEGAGASPWASSLDAFKRLIREE</sequence>
<dbReference type="PANTHER" id="PTHR11732">
    <property type="entry name" value="ALDO/KETO REDUCTASE"/>
    <property type="match status" value="1"/>
</dbReference>
<evidence type="ECO:0000313" key="3">
    <source>
        <dbReference type="EMBL" id="OAQ72987.1"/>
    </source>
</evidence>
<reference evidence="3 4" key="1">
    <citation type="journal article" date="2016" name="PLoS Pathog.">
        <title>Biosynthesis of antibiotic leucinostatins in bio-control fungus Purpureocillium lilacinum and their inhibition on phytophthora revealed by genome mining.</title>
        <authorList>
            <person name="Wang G."/>
            <person name="Liu Z."/>
            <person name="Lin R."/>
            <person name="Li E."/>
            <person name="Mao Z."/>
            <person name="Ling J."/>
            <person name="Yang Y."/>
            <person name="Yin W.B."/>
            <person name="Xie B."/>
        </authorList>
    </citation>
    <scope>NUCLEOTIDE SEQUENCE [LARGE SCALE GENOMIC DNA]</scope>
    <source>
        <strain evidence="3">170</strain>
    </source>
</reference>
<dbReference type="OrthoDB" id="5357513at2759"/>
<proteinExistence type="predicted"/>
<dbReference type="AlphaFoldDB" id="A0A179G579"/>
<dbReference type="GeneID" id="28844750"/>
<keyword evidence="1" id="KW-0560">Oxidoreductase</keyword>
<dbReference type="InterPro" id="IPR020471">
    <property type="entry name" value="AKR"/>
</dbReference>
<dbReference type="CDD" id="cd19071">
    <property type="entry name" value="AKR_AKR1-5-like"/>
    <property type="match status" value="1"/>
</dbReference>
<dbReference type="InterPro" id="IPR036812">
    <property type="entry name" value="NAD(P)_OxRdtase_dom_sf"/>
</dbReference>
<dbReference type="Proteomes" id="UP000078397">
    <property type="component" value="Unassembled WGS sequence"/>
</dbReference>
<evidence type="ECO:0000256" key="1">
    <source>
        <dbReference type="ARBA" id="ARBA00023002"/>
    </source>
</evidence>
<feature type="domain" description="NADP-dependent oxidoreductase" evidence="2">
    <location>
        <begin position="36"/>
        <end position="224"/>
    </location>
</feature>
<dbReference type="Gene3D" id="3.20.20.100">
    <property type="entry name" value="NADP-dependent oxidoreductase domain"/>
    <property type="match status" value="1"/>
</dbReference>
<protein>
    <submittedName>
        <fullName evidence="3">Aldo-keto reductase (AKR)</fullName>
    </submittedName>
</protein>
<accession>A0A179G579</accession>
<keyword evidence="4" id="KW-1185">Reference proteome</keyword>
<dbReference type="KEGG" id="pchm:VFPPC_00811"/>
<evidence type="ECO:0000313" key="4">
    <source>
        <dbReference type="Proteomes" id="UP000078397"/>
    </source>
</evidence>